<evidence type="ECO:0000256" key="13">
    <source>
        <dbReference type="SAM" id="Phobius"/>
    </source>
</evidence>
<feature type="binding site" evidence="12">
    <location>
        <position position="111"/>
    </location>
    <ligand>
        <name>K(+)</name>
        <dbReference type="ChEBI" id="CHEBI:29103"/>
    </ligand>
</feature>
<accession>U6RD48</accession>
<evidence type="ECO:0000256" key="3">
    <source>
        <dbReference type="ARBA" id="ARBA00022448"/>
    </source>
</evidence>
<evidence type="ECO:0000256" key="12">
    <source>
        <dbReference type="PIRSR" id="PIRSR006247-1"/>
    </source>
</evidence>
<feature type="binding site" evidence="12">
    <location>
        <position position="316"/>
    </location>
    <ligand>
        <name>K(+)</name>
        <dbReference type="ChEBI" id="CHEBI:29103"/>
    </ligand>
</feature>
<feature type="transmembrane region" description="Helical" evidence="13">
    <location>
        <begin position="136"/>
        <end position="162"/>
    </location>
</feature>
<dbReference type="PANTHER" id="PTHR32024:SF2">
    <property type="entry name" value="TRK SYSTEM POTASSIUM UPTAKE PROTEIN TRKG-RELATED"/>
    <property type="match status" value="1"/>
</dbReference>
<gene>
    <name evidence="14" type="ORF">HMPREF1534_03187</name>
</gene>
<dbReference type="AlphaFoldDB" id="U6RD48"/>
<evidence type="ECO:0000256" key="7">
    <source>
        <dbReference type="ARBA" id="ARBA00022692"/>
    </source>
</evidence>
<dbReference type="InterPro" id="IPR004772">
    <property type="entry name" value="TrkH"/>
</dbReference>
<dbReference type="STRING" id="1121098.HMPREF1534_03187"/>
<feature type="binding site" evidence="12">
    <location>
        <position position="317"/>
    </location>
    <ligand>
        <name>K(+)</name>
        <dbReference type="ChEBI" id="CHEBI:29103"/>
    </ligand>
</feature>
<evidence type="ECO:0000256" key="6">
    <source>
        <dbReference type="ARBA" id="ARBA00022538"/>
    </source>
</evidence>
<dbReference type="OrthoDB" id="9810952at2"/>
<evidence type="ECO:0000313" key="14">
    <source>
        <dbReference type="EMBL" id="EOA53113.1"/>
    </source>
</evidence>
<dbReference type="eggNOG" id="COG0168">
    <property type="taxonomic scope" value="Bacteria"/>
</dbReference>
<feature type="transmembrane region" description="Helical" evidence="13">
    <location>
        <begin position="70"/>
        <end position="91"/>
    </location>
</feature>
<evidence type="ECO:0000256" key="10">
    <source>
        <dbReference type="ARBA" id="ARBA00023065"/>
    </source>
</evidence>
<name>U6RD48_9BACT</name>
<feature type="binding site" evidence="12">
    <location>
        <position position="434"/>
    </location>
    <ligand>
        <name>K(+)</name>
        <dbReference type="ChEBI" id="CHEBI:29103"/>
    </ligand>
</feature>
<evidence type="ECO:0000256" key="11">
    <source>
        <dbReference type="ARBA" id="ARBA00023136"/>
    </source>
</evidence>
<keyword evidence="12" id="KW-0479">Metal-binding</keyword>
<feature type="transmembrane region" description="Helical" evidence="13">
    <location>
        <begin position="456"/>
        <end position="476"/>
    </location>
</feature>
<evidence type="ECO:0000256" key="2">
    <source>
        <dbReference type="ARBA" id="ARBA00009137"/>
    </source>
</evidence>
<evidence type="ECO:0000313" key="15">
    <source>
        <dbReference type="Proteomes" id="UP000017831"/>
    </source>
</evidence>
<dbReference type="PIRSF" id="PIRSF006247">
    <property type="entry name" value="TrkH"/>
    <property type="match status" value="1"/>
</dbReference>
<feature type="binding site" evidence="12">
    <location>
        <position position="112"/>
    </location>
    <ligand>
        <name>K(+)</name>
        <dbReference type="ChEBI" id="CHEBI:29103"/>
    </ligand>
</feature>
<keyword evidence="10" id="KW-0406">Ion transport</keyword>
<feature type="transmembrane region" description="Helical" evidence="13">
    <location>
        <begin position="330"/>
        <end position="352"/>
    </location>
</feature>
<keyword evidence="7 13" id="KW-0812">Transmembrane</keyword>
<evidence type="ECO:0000256" key="8">
    <source>
        <dbReference type="ARBA" id="ARBA00022958"/>
    </source>
</evidence>
<dbReference type="GO" id="GO:0015379">
    <property type="term" value="F:potassium:chloride symporter activity"/>
    <property type="evidence" value="ECO:0007669"/>
    <property type="project" value="InterPro"/>
</dbReference>
<keyword evidence="5" id="KW-0997">Cell inner membrane</keyword>
<keyword evidence="4" id="KW-1003">Cell membrane</keyword>
<feature type="transmembrane region" description="Helical" evidence="13">
    <location>
        <begin position="38"/>
        <end position="58"/>
    </location>
</feature>
<organism evidence="14 15">
    <name type="scientific">Phocaeicola massiliensis B84634 = Timone 84634 = DSM 17679 = JCM 13223</name>
    <dbReference type="NCBI Taxonomy" id="1121098"/>
    <lineage>
        <taxon>Bacteria</taxon>
        <taxon>Pseudomonadati</taxon>
        <taxon>Bacteroidota</taxon>
        <taxon>Bacteroidia</taxon>
        <taxon>Bacteroidales</taxon>
        <taxon>Bacteroidaceae</taxon>
        <taxon>Phocaeicola</taxon>
    </lineage>
</organism>
<feature type="transmembrane region" description="Helical" evidence="13">
    <location>
        <begin position="239"/>
        <end position="261"/>
    </location>
</feature>
<dbReference type="GO" id="GO:0046872">
    <property type="term" value="F:metal ion binding"/>
    <property type="evidence" value="ECO:0007669"/>
    <property type="project" value="UniProtKB-KW"/>
</dbReference>
<comment type="caution">
    <text evidence="14">The sequence shown here is derived from an EMBL/GenBank/DDBJ whole genome shotgun (WGS) entry which is preliminary data.</text>
</comment>
<feature type="transmembrane region" description="Helical" evidence="13">
    <location>
        <begin position="273"/>
        <end position="293"/>
    </location>
</feature>
<dbReference type="Pfam" id="PF02386">
    <property type="entry name" value="TrkH"/>
    <property type="match status" value="1"/>
</dbReference>
<dbReference type="RefSeq" id="WP_005943181.1">
    <property type="nucleotide sequence ID" value="NZ_KB890336.1"/>
</dbReference>
<comment type="similarity">
    <text evidence="2">Belongs to the TrkH potassium transport family.</text>
</comment>
<sequence length="484" mass="53410">MINSKMICKIMGSLFFIEAGFLILCALLAIYYKETDLTAFLSSAAITAGAGIVFSIFGKNAERKISRRDGYVVVSLAWIFFSLFGMLPFYLSGYIPSITDAFFETMSGFTTTGASILDNIESLPHGLLFWRSMTQWIGGLGIVFFTIAVLPIFGVGGVQLFAAEATGPTHDKVHPRIGVTAKWIWSIYLGLTIAEVFLLLLGGMDVFDSVCHSLTTTATGGYSTKQNSIAAFHSPYIEYVITLFMFLSGINFTLLFLFFLKGKFKRLIENTEFHWYLGTVGCFTLFTTVTLVLTSPMGIEESFRKAIFQVVSLQTTTGFISADYMTWVPVLWTLMCIIMLFGACAGSTSGGIKCIRIAIMSRVSRNEFKRIIHPNAVLPVRINRQVISSTTKSAILAFTFLYIAIVFIGWLLLMILGVGFEEAYSVVISSLGNVGPGIGKCGPSYSWSGLPDMAKWISALLMLIGRLELFTVLLLFTPGFWKKH</sequence>
<keyword evidence="15" id="KW-1185">Reference proteome</keyword>
<keyword evidence="3" id="KW-0813">Transport</keyword>
<dbReference type="GeneID" id="60060949"/>
<evidence type="ECO:0000256" key="1">
    <source>
        <dbReference type="ARBA" id="ARBA00004429"/>
    </source>
</evidence>
<feature type="transmembrane region" description="Helical" evidence="13">
    <location>
        <begin position="394"/>
        <end position="420"/>
    </location>
</feature>
<reference evidence="14 15" key="1">
    <citation type="submission" date="2013-04" db="EMBL/GenBank/DDBJ databases">
        <title>The Genome Sequence of Bacteroides massiliensis DSM 17679.</title>
        <authorList>
            <consortium name="The Broad Institute Genomics Platform"/>
            <person name="Earl A."/>
            <person name="Ward D."/>
            <person name="Feldgarden M."/>
            <person name="Gevers D."/>
            <person name="Martens E."/>
            <person name="Fenner L."/>
            <person name="Roux V."/>
            <person name="Mallet M.N."/>
            <person name="Raoult D."/>
            <person name="Walker B."/>
            <person name="Young S."/>
            <person name="Zeng Q."/>
            <person name="Gargeya S."/>
            <person name="Fitzgerald M."/>
            <person name="Haas B."/>
            <person name="Abouelleil A."/>
            <person name="Allen A.W."/>
            <person name="Alvarado L."/>
            <person name="Arachchi H.M."/>
            <person name="Berlin A.M."/>
            <person name="Chapman S.B."/>
            <person name="Gainer-Dewar J."/>
            <person name="Goldberg J."/>
            <person name="Griggs A."/>
            <person name="Gujja S."/>
            <person name="Hansen M."/>
            <person name="Howarth C."/>
            <person name="Imamovic A."/>
            <person name="Ireland A."/>
            <person name="Larimer J."/>
            <person name="McCowan C."/>
            <person name="Murphy C."/>
            <person name="Pearson M."/>
            <person name="Poon T.W."/>
            <person name="Priest M."/>
            <person name="Roberts A."/>
            <person name="Saif S."/>
            <person name="Shea T."/>
            <person name="Sisk P."/>
            <person name="Sykes S."/>
            <person name="Wortman J."/>
            <person name="Nusbaum C."/>
            <person name="Birren B."/>
        </authorList>
    </citation>
    <scope>NUCLEOTIDE SEQUENCE [LARGE SCALE GENOMIC DNA]</scope>
    <source>
        <strain evidence="15">B84634 / Timone 84634 / DSM 17679 / JCM 13223</strain>
    </source>
</reference>
<evidence type="ECO:0000256" key="4">
    <source>
        <dbReference type="ARBA" id="ARBA00022475"/>
    </source>
</evidence>
<dbReference type="PANTHER" id="PTHR32024">
    <property type="entry name" value="TRK SYSTEM POTASSIUM UPTAKE PROTEIN TRKG-RELATED"/>
    <property type="match status" value="1"/>
</dbReference>
<protein>
    <submittedName>
        <fullName evidence="14">TrkH family potassium uptake protein</fullName>
    </submittedName>
</protein>
<dbReference type="InterPro" id="IPR003445">
    <property type="entry name" value="Cat_transpt"/>
</dbReference>
<dbReference type="PATRIC" id="fig|1121098.3.peg.3236"/>
<feature type="binding site" evidence="12">
    <location>
        <position position="433"/>
    </location>
    <ligand>
        <name>K(+)</name>
        <dbReference type="ChEBI" id="CHEBI:29103"/>
    </ligand>
</feature>
<comment type="subcellular location">
    <subcellularLocation>
        <location evidence="1">Cell inner membrane</location>
        <topology evidence="1">Multi-pass membrane protein</topology>
    </subcellularLocation>
</comment>
<feature type="transmembrane region" description="Helical" evidence="13">
    <location>
        <begin position="12"/>
        <end position="32"/>
    </location>
</feature>
<dbReference type="GO" id="GO:0005886">
    <property type="term" value="C:plasma membrane"/>
    <property type="evidence" value="ECO:0007669"/>
    <property type="project" value="UniProtKB-SubCell"/>
</dbReference>
<evidence type="ECO:0000256" key="5">
    <source>
        <dbReference type="ARBA" id="ARBA00022519"/>
    </source>
</evidence>
<proteinExistence type="inferred from homology"/>
<feature type="binding site" evidence="12">
    <location>
        <position position="220"/>
    </location>
    <ligand>
        <name>K(+)</name>
        <dbReference type="ChEBI" id="CHEBI:29103"/>
    </ligand>
</feature>
<keyword evidence="6" id="KW-0633">Potassium transport</keyword>
<dbReference type="Proteomes" id="UP000017831">
    <property type="component" value="Unassembled WGS sequence"/>
</dbReference>
<keyword evidence="9 13" id="KW-1133">Transmembrane helix</keyword>
<evidence type="ECO:0000256" key="9">
    <source>
        <dbReference type="ARBA" id="ARBA00022989"/>
    </source>
</evidence>
<dbReference type="EMBL" id="AQHY01000038">
    <property type="protein sequence ID" value="EOA53113.1"/>
    <property type="molecule type" value="Genomic_DNA"/>
</dbReference>
<dbReference type="HOGENOM" id="CLU_030708_0_2_10"/>
<feature type="transmembrane region" description="Helical" evidence="13">
    <location>
        <begin position="183"/>
        <end position="204"/>
    </location>
</feature>
<keyword evidence="11 13" id="KW-0472">Membrane</keyword>
<keyword evidence="8 12" id="KW-0630">Potassium</keyword>